<evidence type="ECO:0000256" key="13">
    <source>
        <dbReference type="NCBIfam" id="TIGR00437"/>
    </source>
</evidence>
<evidence type="ECO:0000256" key="16">
    <source>
        <dbReference type="RuleBase" id="RU362098"/>
    </source>
</evidence>
<keyword evidence="9 16" id="KW-0408">Iron</keyword>
<sequence length="605" mass="66037">MSCHGTEELLVKTKEDEFKILLMGNPNVGKSVIFSKLTGRDVMSSNYVGTTVSFTHGKISFKDKEGILIDVPGTYSLEATSQAEEVAVDFLNQGADVIMCVLDATNLERNLNLALQIQEYNIPVVFSLNFMDVAEQQGIHIDIKKLEKELNAPVISTVAVRNIGLRDLIKESMKLAEEFDSSCAHEMENSICDCTGKMAIGKKLSLSQDDRWIKIGKIADKVQHIEDREPTFLEKLGDMTLKPFPGIFIAILVLIASLGIVVGLGKALRAAIFLPILNGYIVPFLTNIVSKVVSEGMIFNVLVGEYGLLVKGIEWPFALILPYVFLFYIVLSFLEDSGYLPRLGVLVDGILRRLGIHGGNIVPFIMGYGCAVPAILGTRASTSHKERIIVASLVSLAVPCVAQTGAFISLLGEHSVLLLILVYMISFLTIVVAGVVLNKIIPGKSDPILLEIPNLLKPDFKSMFRKIWIRTKSFMIEAEIPMLLGIAFAALVAETGILNSVSKYVSPIVTGWLGLPKEATLGLILGVIRRELAVLPLLEMNLSTLQLLVGSVVALFYIPCLSVVGVLIKEFKLKIALAISFSTIILAFLFGGIINQVSKLFMGLI</sequence>
<evidence type="ECO:0000256" key="8">
    <source>
        <dbReference type="ARBA" id="ARBA00022989"/>
    </source>
</evidence>
<feature type="transmembrane region" description="Helical" evidence="16">
    <location>
        <begin position="474"/>
        <end position="493"/>
    </location>
</feature>
<keyword evidence="3 16" id="KW-0813">Transport</keyword>
<feature type="transmembrane region" description="Helical" evidence="16">
    <location>
        <begin position="575"/>
        <end position="594"/>
    </location>
</feature>
<dbReference type="NCBIfam" id="TIGR00437">
    <property type="entry name" value="feoB"/>
    <property type="match status" value="1"/>
</dbReference>
<evidence type="ECO:0000256" key="15">
    <source>
        <dbReference type="PIRSR" id="PIRSR603373-2"/>
    </source>
</evidence>
<dbReference type="NCBIfam" id="TIGR00231">
    <property type="entry name" value="small_GTP"/>
    <property type="match status" value="1"/>
</dbReference>
<feature type="transmembrane region" description="Helical" evidence="16">
    <location>
        <begin position="354"/>
        <end position="376"/>
    </location>
</feature>
<keyword evidence="15" id="KW-0460">Magnesium</keyword>
<keyword evidence="7 14" id="KW-0547">Nucleotide-binding</keyword>
<dbReference type="InterPro" id="IPR006073">
    <property type="entry name" value="GTP-bd"/>
</dbReference>
<keyword evidence="19" id="KW-1185">Reference proteome</keyword>
<dbReference type="PANTHER" id="PTHR43185:SF1">
    <property type="entry name" value="FE(2+) TRANSPORTER FEOB"/>
    <property type="match status" value="1"/>
</dbReference>
<feature type="binding site" evidence="14">
    <location>
        <begin position="24"/>
        <end position="31"/>
    </location>
    <ligand>
        <name>GTP</name>
        <dbReference type="ChEBI" id="CHEBI:37565"/>
        <label>1</label>
    </ligand>
</feature>
<dbReference type="Pfam" id="PF02421">
    <property type="entry name" value="FeoB_N"/>
    <property type="match status" value="1"/>
</dbReference>
<dbReference type="AlphaFoldDB" id="A0A0L0W8H7"/>
<keyword evidence="12 16" id="KW-0472">Membrane</keyword>
<dbReference type="PANTHER" id="PTHR43185">
    <property type="entry name" value="FERROUS IRON TRANSPORT PROTEIN B"/>
    <property type="match status" value="1"/>
</dbReference>
<dbReference type="InterPro" id="IPR030389">
    <property type="entry name" value="G_FEOB_dom"/>
</dbReference>
<evidence type="ECO:0000313" key="18">
    <source>
        <dbReference type="EMBL" id="KNF07849.1"/>
    </source>
</evidence>
<organism evidence="18 19">
    <name type="scientific">Gottschalkia purinilytica</name>
    <name type="common">Clostridium purinilyticum</name>
    <dbReference type="NCBI Taxonomy" id="1503"/>
    <lineage>
        <taxon>Bacteria</taxon>
        <taxon>Bacillati</taxon>
        <taxon>Bacillota</taxon>
        <taxon>Tissierellia</taxon>
        <taxon>Tissierellales</taxon>
        <taxon>Gottschalkiaceae</taxon>
        <taxon>Gottschalkia</taxon>
    </lineage>
</organism>
<dbReference type="OrthoDB" id="9809127at2"/>
<feature type="binding site" evidence="15">
    <location>
        <position position="38"/>
    </location>
    <ligand>
        <name>Mg(2+)</name>
        <dbReference type="ChEBI" id="CHEBI:18420"/>
        <label>2</label>
    </ligand>
</feature>
<name>A0A0L0W8H7_GOTPU</name>
<dbReference type="InterPro" id="IPR011640">
    <property type="entry name" value="Fe2_transport_prot_B_C"/>
</dbReference>
<protein>
    <recommendedName>
        <fullName evidence="13 16">Ferrous iron transport protein B</fullName>
    </recommendedName>
</protein>
<evidence type="ECO:0000256" key="3">
    <source>
        <dbReference type="ARBA" id="ARBA00022448"/>
    </source>
</evidence>
<keyword evidence="5 16" id="KW-0410">Iron transport</keyword>
<keyword evidence="11 14" id="KW-0342">GTP-binding</keyword>
<dbReference type="Pfam" id="PF07670">
    <property type="entry name" value="Gate"/>
    <property type="match status" value="1"/>
</dbReference>
<dbReference type="GO" id="GO:0015093">
    <property type="term" value="F:ferrous iron transmembrane transporter activity"/>
    <property type="evidence" value="ECO:0007669"/>
    <property type="project" value="UniProtKB-UniRule"/>
</dbReference>
<dbReference type="InterPro" id="IPR003373">
    <property type="entry name" value="Fe2_transport_prot-B"/>
</dbReference>
<dbReference type="GO" id="GO:0005525">
    <property type="term" value="F:GTP binding"/>
    <property type="evidence" value="ECO:0007669"/>
    <property type="project" value="UniProtKB-KW"/>
</dbReference>
<evidence type="ECO:0000256" key="1">
    <source>
        <dbReference type="ARBA" id="ARBA00003926"/>
    </source>
</evidence>
<dbReference type="InterPro" id="IPR011642">
    <property type="entry name" value="Gate_dom"/>
</dbReference>
<feature type="binding site" evidence="14">
    <location>
        <begin position="129"/>
        <end position="132"/>
    </location>
    <ligand>
        <name>GTP</name>
        <dbReference type="ChEBI" id="CHEBI:37565"/>
        <label>1</label>
    </ligand>
</feature>
<comment type="function">
    <text evidence="1 16">Probable transporter of a GTP-driven Fe(2+) uptake system.</text>
</comment>
<feature type="domain" description="FeoB-type G" evidence="17">
    <location>
        <begin position="17"/>
        <end position="178"/>
    </location>
</feature>
<comment type="subcellular location">
    <subcellularLocation>
        <location evidence="2 16">Cell membrane</location>
        <topology evidence="2 16">Multi-pass membrane protein</topology>
    </subcellularLocation>
</comment>
<dbReference type="InterPro" id="IPR027417">
    <property type="entry name" value="P-loop_NTPase"/>
</dbReference>
<evidence type="ECO:0000256" key="14">
    <source>
        <dbReference type="PIRSR" id="PIRSR603373-1"/>
    </source>
</evidence>
<evidence type="ECO:0000256" key="6">
    <source>
        <dbReference type="ARBA" id="ARBA00022692"/>
    </source>
</evidence>
<feature type="transmembrane region" description="Helical" evidence="16">
    <location>
        <begin position="545"/>
        <end position="568"/>
    </location>
</feature>
<feature type="transmembrane region" description="Helical" evidence="16">
    <location>
        <begin position="416"/>
        <end position="437"/>
    </location>
</feature>
<proteinExistence type="inferred from homology"/>
<dbReference type="Pfam" id="PF07664">
    <property type="entry name" value="FeoB_C"/>
    <property type="match status" value="1"/>
</dbReference>
<feature type="binding site" evidence="14">
    <location>
        <begin position="70"/>
        <end position="73"/>
    </location>
    <ligand>
        <name>GTP</name>
        <dbReference type="ChEBI" id="CHEBI:37565"/>
        <label>1</label>
    </ligand>
</feature>
<dbReference type="PRINTS" id="PR00326">
    <property type="entry name" value="GTP1OBG"/>
</dbReference>
<accession>A0A0L0W8H7</accession>
<dbReference type="Gene3D" id="3.40.50.300">
    <property type="entry name" value="P-loop containing nucleotide triphosphate hydrolases"/>
    <property type="match status" value="1"/>
</dbReference>
<dbReference type="GO" id="GO:0046872">
    <property type="term" value="F:metal ion binding"/>
    <property type="evidence" value="ECO:0007669"/>
    <property type="project" value="UniProtKB-KW"/>
</dbReference>
<dbReference type="GO" id="GO:0005886">
    <property type="term" value="C:plasma membrane"/>
    <property type="evidence" value="ECO:0007669"/>
    <property type="project" value="UniProtKB-SubCell"/>
</dbReference>
<reference evidence="19" key="1">
    <citation type="submission" date="2015-07" db="EMBL/GenBank/DDBJ databases">
        <title>Draft genome sequence of the purine-degrading Gottschalkia purinilyticum DSM 1384 (formerly Clostridium purinilyticum).</title>
        <authorList>
            <person name="Poehlein A."/>
            <person name="Schiel-Bengelsdorf B."/>
            <person name="Bengelsdorf F.R."/>
            <person name="Daniel R."/>
            <person name="Duerre P."/>
        </authorList>
    </citation>
    <scope>NUCLEOTIDE SEQUENCE [LARGE SCALE GENOMIC DNA]</scope>
    <source>
        <strain evidence="19">DSM 1384</strain>
    </source>
</reference>
<feature type="binding site" evidence="15">
    <location>
        <position position="39"/>
    </location>
    <ligand>
        <name>Mg(2+)</name>
        <dbReference type="ChEBI" id="CHEBI:18420"/>
        <label>2</label>
    </ligand>
</feature>
<evidence type="ECO:0000256" key="7">
    <source>
        <dbReference type="ARBA" id="ARBA00022741"/>
    </source>
</evidence>
<dbReference type="PATRIC" id="fig|1503.3.peg.178"/>
<evidence type="ECO:0000313" key="19">
    <source>
        <dbReference type="Proteomes" id="UP000037267"/>
    </source>
</evidence>
<comment type="caution">
    <text evidence="18">The sequence shown here is derived from an EMBL/GenBank/DDBJ whole genome shotgun (WGS) entry which is preliminary data.</text>
</comment>
<evidence type="ECO:0000256" key="12">
    <source>
        <dbReference type="ARBA" id="ARBA00023136"/>
    </source>
</evidence>
<dbReference type="SUPFAM" id="SSF52540">
    <property type="entry name" value="P-loop containing nucleoside triphosphate hydrolases"/>
    <property type="match status" value="1"/>
</dbReference>
<dbReference type="Proteomes" id="UP000037267">
    <property type="component" value="Unassembled WGS sequence"/>
</dbReference>
<keyword evidence="6 16" id="KW-0812">Transmembrane</keyword>
<feature type="transmembrane region" description="Helical" evidence="16">
    <location>
        <begin position="315"/>
        <end position="334"/>
    </location>
</feature>
<comment type="similarity">
    <text evidence="16">Belongs to the TRAFAC class TrmE-Era-EngA-EngB-Septin-like GTPase superfamily. FeoB GTPase (TC 9.A.8) family.</text>
</comment>
<dbReference type="STRING" id="1503.CLPU_11c00170"/>
<keyword evidence="10" id="KW-0406">Ion transport</keyword>
<keyword evidence="15" id="KW-0479">Metal-binding</keyword>
<dbReference type="EMBL" id="LGSS01000011">
    <property type="protein sequence ID" value="KNF07849.1"/>
    <property type="molecule type" value="Genomic_DNA"/>
</dbReference>
<evidence type="ECO:0000256" key="4">
    <source>
        <dbReference type="ARBA" id="ARBA00022475"/>
    </source>
</evidence>
<dbReference type="PROSITE" id="PS51711">
    <property type="entry name" value="G_FEOB"/>
    <property type="match status" value="1"/>
</dbReference>
<feature type="transmembrane region" description="Helical" evidence="16">
    <location>
        <begin position="244"/>
        <end position="268"/>
    </location>
</feature>
<dbReference type="InterPro" id="IPR050860">
    <property type="entry name" value="FeoB_GTPase"/>
</dbReference>
<dbReference type="RefSeq" id="WP_050355763.1">
    <property type="nucleotide sequence ID" value="NZ_LGSS01000011.1"/>
</dbReference>
<gene>
    <name evidence="18" type="primary">feoB4</name>
    <name evidence="18" type="ORF">CLPU_11c00170</name>
</gene>
<evidence type="ECO:0000256" key="9">
    <source>
        <dbReference type="ARBA" id="ARBA00023004"/>
    </source>
</evidence>
<evidence type="ECO:0000256" key="5">
    <source>
        <dbReference type="ARBA" id="ARBA00022496"/>
    </source>
</evidence>
<evidence type="ECO:0000256" key="11">
    <source>
        <dbReference type="ARBA" id="ARBA00023134"/>
    </source>
</evidence>
<evidence type="ECO:0000256" key="10">
    <source>
        <dbReference type="ARBA" id="ARBA00023065"/>
    </source>
</evidence>
<evidence type="ECO:0000259" key="17">
    <source>
        <dbReference type="PROSITE" id="PS51711"/>
    </source>
</evidence>
<dbReference type="CDD" id="cd01879">
    <property type="entry name" value="FeoB"/>
    <property type="match status" value="1"/>
</dbReference>
<dbReference type="InterPro" id="IPR005225">
    <property type="entry name" value="Small_GTP-bd"/>
</dbReference>
<keyword evidence="8 16" id="KW-1133">Transmembrane helix</keyword>
<feature type="transmembrane region" description="Helical" evidence="16">
    <location>
        <begin position="388"/>
        <end position="410"/>
    </location>
</feature>
<keyword evidence="4" id="KW-1003">Cell membrane</keyword>
<evidence type="ECO:0000256" key="2">
    <source>
        <dbReference type="ARBA" id="ARBA00004651"/>
    </source>
</evidence>